<organism evidence="7 8">
    <name type="scientific">Madurella fahalii</name>
    <dbReference type="NCBI Taxonomy" id="1157608"/>
    <lineage>
        <taxon>Eukaryota</taxon>
        <taxon>Fungi</taxon>
        <taxon>Dikarya</taxon>
        <taxon>Ascomycota</taxon>
        <taxon>Pezizomycotina</taxon>
        <taxon>Sordariomycetes</taxon>
        <taxon>Sordariomycetidae</taxon>
        <taxon>Sordariales</taxon>
        <taxon>Sordariales incertae sedis</taxon>
        <taxon>Madurella</taxon>
    </lineage>
</organism>
<keyword evidence="3 6" id="KW-1133">Transmembrane helix</keyword>
<feature type="transmembrane region" description="Helical" evidence="6">
    <location>
        <begin position="184"/>
        <end position="203"/>
    </location>
</feature>
<proteinExistence type="predicted"/>
<feature type="transmembrane region" description="Helical" evidence="6">
    <location>
        <begin position="283"/>
        <end position="307"/>
    </location>
</feature>
<dbReference type="Pfam" id="PF07690">
    <property type="entry name" value="MFS_1"/>
    <property type="match status" value="1"/>
</dbReference>
<dbReference type="EMBL" id="BAAFSV010000002">
    <property type="protein sequence ID" value="GAB1315056.1"/>
    <property type="molecule type" value="Genomic_DNA"/>
</dbReference>
<feature type="compositionally biased region" description="Basic and acidic residues" evidence="5">
    <location>
        <begin position="51"/>
        <end position="67"/>
    </location>
</feature>
<dbReference type="PANTHER" id="PTHR23502">
    <property type="entry name" value="MAJOR FACILITATOR SUPERFAMILY"/>
    <property type="match status" value="1"/>
</dbReference>
<evidence type="ECO:0000256" key="6">
    <source>
        <dbReference type="SAM" id="Phobius"/>
    </source>
</evidence>
<evidence type="ECO:0000256" key="3">
    <source>
        <dbReference type="ARBA" id="ARBA00022989"/>
    </source>
</evidence>
<protein>
    <submittedName>
        <fullName evidence="7">Major facilitator superfamily (MFS) profile domain-containing protein</fullName>
    </submittedName>
</protein>
<evidence type="ECO:0000256" key="4">
    <source>
        <dbReference type="ARBA" id="ARBA00023136"/>
    </source>
</evidence>
<dbReference type="RefSeq" id="XP_070916787.1">
    <property type="nucleotide sequence ID" value="XM_071060686.1"/>
</dbReference>
<reference evidence="7 8" key="1">
    <citation type="submission" date="2024-09" db="EMBL/GenBank/DDBJ databases">
        <title>Itraconazole resistance in Madurella fahalii resulting from another homologue of gene encoding cytochrome P450 14-alpha sterol demethylase (CYP51).</title>
        <authorList>
            <person name="Yoshioka I."/>
            <person name="Fahal A.H."/>
            <person name="Kaneko S."/>
            <person name="Yaguchi T."/>
        </authorList>
    </citation>
    <scope>NUCLEOTIDE SEQUENCE [LARGE SCALE GENOMIC DNA]</scope>
    <source>
        <strain evidence="7 8">IFM 68171</strain>
    </source>
</reference>
<evidence type="ECO:0000256" key="2">
    <source>
        <dbReference type="ARBA" id="ARBA00022692"/>
    </source>
</evidence>
<evidence type="ECO:0000256" key="1">
    <source>
        <dbReference type="ARBA" id="ARBA00004141"/>
    </source>
</evidence>
<feature type="transmembrane region" description="Helical" evidence="6">
    <location>
        <begin position="463"/>
        <end position="484"/>
    </location>
</feature>
<gene>
    <name evidence="7" type="ORF">MFIFM68171_05266</name>
</gene>
<feature type="transmembrane region" description="Helical" evidence="6">
    <location>
        <begin position="327"/>
        <end position="348"/>
    </location>
</feature>
<dbReference type="InterPro" id="IPR011701">
    <property type="entry name" value="MFS"/>
</dbReference>
<dbReference type="Gene3D" id="1.20.1250.20">
    <property type="entry name" value="MFS general substrate transporter like domains"/>
    <property type="match status" value="1"/>
</dbReference>
<name>A0ABQ0GBE6_9PEZI</name>
<keyword evidence="4 6" id="KW-0472">Membrane</keyword>
<dbReference type="Gene3D" id="1.20.1720.10">
    <property type="entry name" value="Multidrug resistance protein D"/>
    <property type="match status" value="1"/>
</dbReference>
<feature type="transmembrane region" description="Helical" evidence="6">
    <location>
        <begin position="116"/>
        <end position="140"/>
    </location>
</feature>
<dbReference type="GeneID" id="98176009"/>
<feature type="transmembrane region" description="Helical" evidence="6">
    <location>
        <begin position="152"/>
        <end position="172"/>
    </location>
</feature>
<feature type="region of interest" description="Disordered" evidence="5">
    <location>
        <begin position="1"/>
        <end position="82"/>
    </location>
</feature>
<feature type="compositionally biased region" description="Polar residues" evidence="5">
    <location>
        <begin position="17"/>
        <end position="34"/>
    </location>
</feature>
<dbReference type="Proteomes" id="UP001628179">
    <property type="component" value="Unassembled WGS sequence"/>
</dbReference>
<sequence length="518" mass="55894">MTLTSSSEDGRDECRPQTASARSSHFNTTGQDQVSPAGSPPGPEPARGSSRGRETDPDSIHTADTNHQHTNHLSTVRSGPDIADHTSLYSAAHADADPNQDADDSIYDRFPRHRKVLMVALLSFCSFLSLIASTSVLAATPEVATEYATDGTVINIVNAVYMLAMGVSPVVWGPMSQVYGRRPVNQVTAVLFFGCSIGTALAPNLAAFFAFRILTALEGTAFILVGSACIGDIYRPTERATALGWFLSETIHHRKVDDLEGYSPRQKATVLWGMVNLVRVSRLFVYPNLIAASLGPSVVIWNMYSLLTPIRYVLNPRFQLTTPMQSGLLYLVPGTGYLVGTLIGGRYADHVVKAWIAKRDGTRVPEDRLRSALPLMGLIIPACVLVYGWALEKDAGGIPLAVATLFVQGVAQLIFFPSLNTYCLDVMQGRGAEVIAGNFFVRYLFACAATACALPAIETIGVGWFSTIAAVFLAVATGGIMATISCGKSWRDRVDGRCQAKRLAERRAAGEELGRRDD</sequence>
<feature type="transmembrane region" description="Helical" evidence="6">
    <location>
        <begin position="440"/>
        <end position="457"/>
    </location>
</feature>
<feature type="transmembrane region" description="Helical" evidence="6">
    <location>
        <begin position="369"/>
        <end position="390"/>
    </location>
</feature>
<dbReference type="PANTHER" id="PTHR23502:SF64">
    <property type="entry name" value="TRANSPORTER, PUTATIVE (AFU_ORTHOLOGUE AFUA_3G11760)-RELATED"/>
    <property type="match status" value="1"/>
</dbReference>
<evidence type="ECO:0000256" key="5">
    <source>
        <dbReference type="SAM" id="MobiDB-lite"/>
    </source>
</evidence>
<keyword evidence="8" id="KW-1185">Reference proteome</keyword>
<dbReference type="SUPFAM" id="SSF103473">
    <property type="entry name" value="MFS general substrate transporter"/>
    <property type="match status" value="1"/>
</dbReference>
<accession>A0ABQ0GBE6</accession>
<evidence type="ECO:0000313" key="7">
    <source>
        <dbReference type="EMBL" id="GAB1315056.1"/>
    </source>
</evidence>
<comment type="caution">
    <text evidence="7">The sequence shown here is derived from an EMBL/GenBank/DDBJ whole genome shotgun (WGS) entry which is preliminary data.</text>
</comment>
<evidence type="ECO:0000313" key="8">
    <source>
        <dbReference type="Proteomes" id="UP001628179"/>
    </source>
</evidence>
<dbReference type="InterPro" id="IPR036259">
    <property type="entry name" value="MFS_trans_sf"/>
</dbReference>
<comment type="subcellular location">
    <subcellularLocation>
        <location evidence="1">Membrane</location>
        <topology evidence="1">Multi-pass membrane protein</topology>
    </subcellularLocation>
</comment>
<keyword evidence="2 6" id="KW-0812">Transmembrane</keyword>
<feature type="transmembrane region" description="Helical" evidence="6">
    <location>
        <begin position="396"/>
        <end position="419"/>
    </location>
</feature>
<feature type="transmembrane region" description="Helical" evidence="6">
    <location>
        <begin position="209"/>
        <end position="230"/>
    </location>
</feature>